<feature type="region of interest" description="Disordered" evidence="4">
    <location>
        <begin position="178"/>
        <end position="209"/>
    </location>
</feature>
<keyword evidence="1" id="KW-0479">Metal-binding</keyword>
<keyword evidence="6" id="KW-1185">Reference proteome</keyword>
<reference evidence="7" key="1">
    <citation type="submission" date="2022-11" db="UniProtKB">
        <authorList>
            <consortium name="WormBaseParasite"/>
        </authorList>
    </citation>
    <scope>IDENTIFICATION</scope>
</reference>
<evidence type="ECO:0000256" key="4">
    <source>
        <dbReference type="SAM" id="MobiDB-lite"/>
    </source>
</evidence>
<evidence type="ECO:0000313" key="6">
    <source>
        <dbReference type="Proteomes" id="UP000887540"/>
    </source>
</evidence>
<evidence type="ECO:0000256" key="2">
    <source>
        <dbReference type="ARBA" id="ARBA00022771"/>
    </source>
</evidence>
<protein>
    <submittedName>
        <fullName evidence="7">FLYWCH-type domain-containing protein</fullName>
    </submittedName>
</protein>
<dbReference type="WBParaSite" id="ACRNAN_scaffold300.g29921.t1">
    <property type="protein sequence ID" value="ACRNAN_scaffold300.g29921.t1"/>
    <property type="gene ID" value="ACRNAN_scaffold300.g29921"/>
</dbReference>
<dbReference type="InterPro" id="IPR007588">
    <property type="entry name" value="Znf_FLYWCH"/>
</dbReference>
<keyword evidence="2" id="KW-0863">Zinc-finger</keyword>
<evidence type="ECO:0000256" key="1">
    <source>
        <dbReference type="ARBA" id="ARBA00022723"/>
    </source>
</evidence>
<feature type="domain" description="FLYWCH-type" evidence="5">
    <location>
        <begin position="1"/>
        <end position="68"/>
    </location>
</feature>
<dbReference type="GO" id="GO:0008270">
    <property type="term" value="F:zinc ion binding"/>
    <property type="evidence" value="ECO:0007669"/>
    <property type="project" value="UniProtKB-KW"/>
</dbReference>
<dbReference type="Proteomes" id="UP000887540">
    <property type="component" value="Unplaced"/>
</dbReference>
<sequence length="407" mass="44222">MVTSFKGNQKLIFEGYRYNIHHIVPAKGVKTWRCVCAKKLTSARSWCKGRAETWDEDSQGVSKGEHNHVAEHDVAELEYFKSQLILAAIAHPTALLNDLIDEAATYMSPGVSFGSRESLKKSLTVARKSAENGGFKLKCYKNSEAKAPKASDVSLIPPDLKFSFTNGTMASLLSLARQCQKNEPKDEDQEDAHSDPSNDQSTSSVSSIFNSFTGLNGNGDYYDHDESAPLAKMAKFEPPESPYRVSPFEDTVHNGNGTPLSSHHFDYGINSPSNRSTPLLTGLPTQVLIQKKNAIDKAIRTARVNDIFNKLSHKAAVAASGSTTTSPETHNTSSSSVGTTSNSSITSSFSKRSIETQTDGCRDGEEIRLSTCLGNSASISGCNCRIIRVCCCSEETCRRGLKRATTS</sequence>
<evidence type="ECO:0000313" key="7">
    <source>
        <dbReference type="WBParaSite" id="ACRNAN_scaffold300.g29921.t1"/>
    </source>
</evidence>
<organism evidence="6 7">
    <name type="scientific">Acrobeloides nanus</name>
    <dbReference type="NCBI Taxonomy" id="290746"/>
    <lineage>
        <taxon>Eukaryota</taxon>
        <taxon>Metazoa</taxon>
        <taxon>Ecdysozoa</taxon>
        <taxon>Nematoda</taxon>
        <taxon>Chromadorea</taxon>
        <taxon>Rhabditida</taxon>
        <taxon>Tylenchina</taxon>
        <taxon>Cephalobomorpha</taxon>
        <taxon>Cephaloboidea</taxon>
        <taxon>Cephalobidae</taxon>
        <taxon>Acrobeloides</taxon>
    </lineage>
</organism>
<evidence type="ECO:0000259" key="5">
    <source>
        <dbReference type="Pfam" id="PF04500"/>
    </source>
</evidence>
<feature type="region of interest" description="Disordered" evidence="4">
    <location>
        <begin position="318"/>
        <end position="351"/>
    </location>
</feature>
<dbReference type="Pfam" id="PF04500">
    <property type="entry name" value="FLYWCH"/>
    <property type="match status" value="1"/>
</dbReference>
<evidence type="ECO:0000256" key="3">
    <source>
        <dbReference type="ARBA" id="ARBA00022833"/>
    </source>
</evidence>
<dbReference type="AlphaFoldDB" id="A0A914DK78"/>
<dbReference type="Gene3D" id="2.20.25.240">
    <property type="match status" value="1"/>
</dbReference>
<accession>A0A914DK78</accession>
<name>A0A914DK78_9BILA</name>
<keyword evidence="3" id="KW-0862">Zinc</keyword>
<proteinExistence type="predicted"/>